<dbReference type="GO" id="GO:0043565">
    <property type="term" value="F:sequence-specific DNA binding"/>
    <property type="evidence" value="ECO:0007669"/>
    <property type="project" value="InterPro"/>
</dbReference>
<dbReference type="NCBIfam" id="NF047595">
    <property type="entry name" value="IS66_ISRel24_TnpA"/>
    <property type="match status" value="1"/>
</dbReference>
<keyword evidence="2" id="KW-1185">Reference proteome</keyword>
<dbReference type="InterPro" id="IPR036388">
    <property type="entry name" value="WH-like_DNA-bd_sf"/>
</dbReference>
<evidence type="ECO:0000313" key="1">
    <source>
        <dbReference type="EMBL" id="SDI55967.1"/>
    </source>
</evidence>
<gene>
    <name evidence="1" type="ORF">SAMN04487926_11950</name>
</gene>
<dbReference type="GO" id="GO:0006313">
    <property type="term" value="P:DNA transposition"/>
    <property type="evidence" value="ECO:0007669"/>
    <property type="project" value="InterPro"/>
</dbReference>
<dbReference type="Gene3D" id="1.10.10.10">
    <property type="entry name" value="Winged helix-like DNA-binding domain superfamily/Winged helix DNA-binding domain"/>
    <property type="match status" value="1"/>
</dbReference>
<dbReference type="Proteomes" id="UP000198900">
    <property type="component" value="Unassembled WGS sequence"/>
</dbReference>
<comment type="caution">
    <text evidence="1">The sequence shown here is derived from an EMBL/GenBank/DDBJ whole genome shotgun (WGS) entry which is preliminary data.</text>
</comment>
<protein>
    <submittedName>
        <fullName evidence="1">Transposase and inactivated derivatives</fullName>
    </submittedName>
</protein>
<accession>A0A7Z7BBD3</accession>
<name>A0A7Z7BBD3_9BURK</name>
<dbReference type="AlphaFoldDB" id="A0A7Z7BBD3"/>
<dbReference type="Pfam" id="PF01527">
    <property type="entry name" value="HTH_Tnp_1"/>
    <property type="match status" value="1"/>
</dbReference>
<dbReference type="GO" id="GO:0004803">
    <property type="term" value="F:transposase activity"/>
    <property type="evidence" value="ECO:0007669"/>
    <property type="project" value="InterPro"/>
</dbReference>
<dbReference type="EMBL" id="FNDI01000019">
    <property type="protein sequence ID" value="SDI55967.1"/>
    <property type="molecule type" value="Genomic_DNA"/>
</dbReference>
<dbReference type="SUPFAM" id="SSF48295">
    <property type="entry name" value="TrpR-like"/>
    <property type="match status" value="1"/>
</dbReference>
<reference evidence="1" key="1">
    <citation type="submission" date="2016-10" db="EMBL/GenBank/DDBJ databases">
        <authorList>
            <person name="Varghese N."/>
            <person name="Submissions S."/>
        </authorList>
    </citation>
    <scope>NUCLEOTIDE SEQUENCE [LARGE SCALE GENOMIC DNA]</scope>
    <source>
        <strain evidence="1">YR281</strain>
    </source>
</reference>
<evidence type="ECO:0000313" key="2">
    <source>
        <dbReference type="Proteomes" id="UP000198900"/>
    </source>
</evidence>
<proteinExistence type="predicted"/>
<dbReference type="InterPro" id="IPR002514">
    <property type="entry name" value="Transposase_8"/>
</dbReference>
<sequence>MPSERRHRLRYSEEFKAKVVAACHGTGVSVAAVALGHRLNANLLRRWIDQAEGQLPKGLSGRPADLQPAAAPAFVPITIESRNTHSAEIRMPTHRASDIAALLPHRWQPKQANA</sequence>
<organism evidence="1 2">
    <name type="scientific">Paraburkholderia steynii</name>
    <dbReference type="NCBI Taxonomy" id="1245441"/>
    <lineage>
        <taxon>Bacteria</taxon>
        <taxon>Pseudomonadati</taxon>
        <taxon>Pseudomonadota</taxon>
        <taxon>Betaproteobacteria</taxon>
        <taxon>Burkholderiales</taxon>
        <taxon>Burkholderiaceae</taxon>
        <taxon>Paraburkholderia</taxon>
    </lineage>
</organism>
<dbReference type="InterPro" id="IPR010921">
    <property type="entry name" value="Trp_repressor/repl_initiator"/>
</dbReference>